<dbReference type="EMBL" id="UYSU01037933">
    <property type="protein sequence ID" value="VDL99632.1"/>
    <property type="molecule type" value="Genomic_DNA"/>
</dbReference>
<reference evidence="1 2" key="2">
    <citation type="submission" date="2018-11" db="EMBL/GenBank/DDBJ databases">
        <authorList>
            <consortium name="Pathogen Informatics"/>
        </authorList>
    </citation>
    <scope>NUCLEOTIDE SEQUENCE [LARGE SCALE GENOMIC DNA]</scope>
    <source>
        <strain evidence="1 2">NST_G2</strain>
    </source>
</reference>
<accession>A0A183T9U9</accession>
<dbReference type="AlphaFoldDB" id="A0A183T9U9"/>
<dbReference type="Proteomes" id="UP000275846">
    <property type="component" value="Unassembled WGS sequence"/>
</dbReference>
<dbReference type="WBParaSite" id="SSLN_0001375001-mRNA-1">
    <property type="protein sequence ID" value="SSLN_0001375001-mRNA-1"/>
    <property type="gene ID" value="SSLN_0001375001"/>
</dbReference>
<dbReference type="OrthoDB" id="6313051at2759"/>
<reference evidence="3" key="1">
    <citation type="submission" date="2016-06" db="UniProtKB">
        <authorList>
            <consortium name="WormBaseParasite"/>
        </authorList>
    </citation>
    <scope>IDENTIFICATION</scope>
</reference>
<name>A0A183T9U9_SCHSO</name>
<organism evidence="3">
    <name type="scientific">Schistocephalus solidus</name>
    <name type="common">Tapeworm</name>
    <dbReference type="NCBI Taxonomy" id="70667"/>
    <lineage>
        <taxon>Eukaryota</taxon>
        <taxon>Metazoa</taxon>
        <taxon>Spiralia</taxon>
        <taxon>Lophotrochozoa</taxon>
        <taxon>Platyhelminthes</taxon>
        <taxon>Cestoda</taxon>
        <taxon>Eucestoda</taxon>
        <taxon>Diphyllobothriidea</taxon>
        <taxon>Diphyllobothriidae</taxon>
        <taxon>Schistocephalus</taxon>
    </lineage>
</organism>
<sequence length="75" mass="8402">MGDNFLGKLVKELQKLTVHSAPQPEKLTHETNFARWEARCEVYLQGLDARAHSGAILTLLDDEVQKVDQSTLAPK</sequence>
<keyword evidence="2" id="KW-1185">Reference proteome</keyword>
<gene>
    <name evidence="1" type="ORF">SSLN_LOCUS13247</name>
</gene>
<evidence type="ECO:0000313" key="1">
    <source>
        <dbReference type="EMBL" id="VDL99632.1"/>
    </source>
</evidence>
<evidence type="ECO:0000313" key="3">
    <source>
        <dbReference type="WBParaSite" id="SSLN_0001375001-mRNA-1"/>
    </source>
</evidence>
<protein>
    <submittedName>
        <fullName evidence="3">Retrovirus-related Pol polyprotein from transposon TNT 1-94</fullName>
    </submittedName>
</protein>
<evidence type="ECO:0000313" key="2">
    <source>
        <dbReference type="Proteomes" id="UP000275846"/>
    </source>
</evidence>
<proteinExistence type="predicted"/>